<keyword evidence="4" id="KW-0418">Kinase</keyword>
<dbReference type="CDD" id="cd05572">
    <property type="entry name" value="STKc_cGK"/>
    <property type="match status" value="1"/>
</dbReference>
<dbReference type="PANTHER" id="PTHR24353">
    <property type="entry name" value="CYCLIC NUCLEOTIDE-DEPENDENT PROTEIN KINASE"/>
    <property type="match status" value="1"/>
</dbReference>
<protein>
    <recommendedName>
        <fullName evidence="13">cGMP-dependent protein kinase</fullName>
    </recommendedName>
</protein>
<dbReference type="PROSITE" id="PS00107">
    <property type="entry name" value="PROTEIN_KINASE_ATP"/>
    <property type="match status" value="1"/>
</dbReference>
<dbReference type="InterPro" id="IPR008271">
    <property type="entry name" value="Ser/Thr_kinase_AS"/>
</dbReference>
<evidence type="ECO:0000256" key="2">
    <source>
        <dbReference type="ARBA" id="ARBA00022679"/>
    </source>
</evidence>
<dbReference type="SMART" id="SM00133">
    <property type="entry name" value="S_TK_X"/>
    <property type="match status" value="1"/>
</dbReference>
<name>A0ABD3WY94_SINWO</name>
<dbReference type="SMART" id="SM00220">
    <property type="entry name" value="S_TKc"/>
    <property type="match status" value="1"/>
</dbReference>
<evidence type="ECO:0000259" key="8">
    <source>
        <dbReference type="PROSITE" id="PS50011"/>
    </source>
</evidence>
<keyword evidence="2" id="KW-0808">Transferase</keyword>
<feature type="binding site" evidence="6">
    <location>
        <position position="115"/>
    </location>
    <ligand>
        <name>ATP</name>
        <dbReference type="ChEBI" id="CHEBI:30616"/>
    </ligand>
</feature>
<dbReference type="InterPro" id="IPR017441">
    <property type="entry name" value="Protein_kinase_ATP_BS"/>
</dbReference>
<dbReference type="EMBL" id="JBJQND010000004">
    <property type="protein sequence ID" value="KAL3878944.1"/>
    <property type="molecule type" value="Genomic_DNA"/>
</dbReference>
<dbReference type="InterPro" id="IPR000719">
    <property type="entry name" value="Prot_kinase_dom"/>
</dbReference>
<dbReference type="FunFam" id="1.10.510.10:FF:000571">
    <property type="entry name" value="Maternal embryonic leucine zipper kinase"/>
    <property type="match status" value="1"/>
</dbReference>
<evidence type="ECO:0000259" key="9">
    <source>
        <dbReference type="PROSITE" id="PS51285"/>
    </source>
</evidence>
<dbReference type="SUPFAM" id="SSF56112">
    <property type="entry name" value="Protein kinase-like (PK-like)"/>
    <property type="match status" value="1"/>
</dbReference>
<evidence type="ECO:0000256" key="3">
    <source>
        <dbReference type="ARBA" id="ARBA00022741"/>
    </source>
</evidence>
<dbReference type="Gene3D" id="3.30.200.20">
    <property type="entry name" value="Phosphorylase Kinase, domain 1"/>
    <property type="match status" value="1"/>
</dbReference>
<keyword evidence="1 7" id="KW-0723">Serine/threonine-protein kinase</keyword>
<dbReference type="Pfam" id="PF00069">
    <property type="entry name" value="Pkinase"/>
    <property type="match status" value="1"/>
</dbReference>
<dbReference type="PROSITE" id="PS50011">
    <property type="entry name" value="PROTEIN_KINASE_DOM"/>
    <property type="match status" value="1"/>
</dbReference>
<dbReference type="FunFam" id="3.30.200.20:FF:000042">
    <property type="entry name" value="Aurora kinase A"/>
    <property type="match status" value="1"/>
</dbReference>
<dbReference type="InterPro" id="IPR011009">
    <property type="entry name" value="Kinase-like_dom_sf"/>
</dbReference>
<dbReference type="InterPro" id="IPR035014">
    <property type="entry name" value="STKc_cGK"/>
</dbReference>
<evidence type="ECO:0000313" key="11">
    <source>
        <dbReference type="EMBL" id="KAL3878945.1"/>
    </source>
</evidence>
<evidence type="ECO:0000313" key="12">
    <source>
        <dbReference type="Proteomes" id="UP001634394"/>
    </source>
</evidence>
<reference evidence="10 12" key="1">
    <citation type="submission" date="2024-11" db="EMBL/GenBank/DDBJ databases">
        <title>Chromosome-level genome assembly of the freshwater bivalve Anodonta woodiana.</title>
        <authorList>
            <person name="Chen X."/>
        </authorList>
    </citation>
    <scope>NUCLEOTIDE SEQUENCE [LARGE SCALE GENOMIC DNA]</scope>
    <source>
        <strain evidence="10">MN2024</strain>
        <tissue evidence="10">Gills</tissue>
    </source>
</reference>
<dbReference type="PROSITE" id="PS00108">
    <property type="entry name" value="PROTEIN_KINASE_ST"/>
    <property type="match status" value="1"/>
</dbReference>
<evidence type="ECO:0008006" key="13">
    <source>
        <dbReference type="Google" id="ProtNLM"/>
    </source>
</evidence>
<gene>
    <name evidence="10" type="ORF">ACJMK2_031268</name>
    <name evidence="11" type="ORF">ACJMK2_031269</name>
</gene>
<evidence type="ECO:0000256" key="1">
    <source>
        <dbReference type="ARBA" id="ARBA00022527"/>
    </source>
</evidence>
<dbReference type="GO" id="GO:0004674">
    <property type="term" value="F:protein serine/threonine kinase activity"/>
    <property type="evidence" value="ECO:0007669"/>
    <property type="project" value="UniProtKB-KW"/>
</dbReference>
<organism evidence="10 12">
    <name type="scientific">Sinanodonta woodiana</name>
    <name type="common">Chinese pond mussel</name>
    <name type="synonym">Anodonta woodiana</name>
    <dbReference type="NCBI Taxonomy" id="1069815"/>
    <lineage>
        <taxon>Eukaryota</taxon>
        <taxon>Metazoa</taxon>
        <taxon>Spiralia</taxon>
        <taxon>Lophotrochozoa</taxon>
        <taxon>Mollusca</taxon>
        <taxon>Bivalvia</taxon>
        <taxon>Autobranchia</taxon>
        <taxon>Heteroconchia</taxon>
        <taxon>Palaeoheterodonta</taxon>
        <taxon>Unionida</taxon>
        <taxon>Unionoidea</taxon>
        <taxon>Unionidae</taxon>
        <taxon>Unioninae</taxon>
        <taxon>Sinanodonta</taxon>
    </lineage>
</organism>
<sequence>MKSKSMRFRWMSNLKKWVVNNLCCVLRKKNKKRERCEEMETVGNECGDITAFSSIDLSTMPSADPAPSGQAELKTEMAKLKLEDLHIVTPLGVGGFGRVLLVQDKNNSNETYALKILDKSHILAIGQQKQVLNEKNIMAELKSDFIVRLHTTFKDDEHLYMLMEPCLGGELFTLLSEETNLGDTAAKFYTACIVEAFSFMHSRGIIHRDLKPENVLLDTRGYVKLIDFGMANKVMPGEKTRTRCGTVDYMAPEMVLKQGHDTAADIWSLGALVFEMLSGSSLFADKDDNDMRTCNNILEGIKYFVFPNEISKIAEDFIRKLCRMNPVKRLSAQEIPIHGWFNDFQWEDLRGRTMEPPFVPKVKSSVDVSNFECESLSEEADYPRNDGAISWDPDF</sequence>
<accession>A0ABD3WY94</accession>
<feature type="domain" description="AGC-kinase C-terminal" evidence="9">
    <location>
        <begin position="342"/>
        <end position="395"/>
    </location>
</feature>
<keyword evidence="3 6" id="KW-0547">Nucleotide-binding</keyword>
<evidence type="ECO:0000256" key="4">
    <source>
        <dbReference type="ARBA" id="ARBA00022777"/>
    </source>
</evidence>
<dbReference type="GO" id="GO:0005524">
    <property type="term" value="F:ATP binding"/>
    <property type="evidence" value="ECO:0007669"/>
    <property type="project" value="UniProtKB-UniRule"/>
</dbReference>
<evidence type="ECO:0000313" key="10">
    <source>
        <dbReference type="EMBL" id="KAL3878944.1"/>
    </source>
</evidence>
<feature type="domain" description="Protein kinase" evidence="8">
    <location>
        <begin position="85"/>
        <end position="341"/>
    </location>
</feature>
<dbReference type="PANTHER" id="PTHR24353:SF147">
    <property type="entry name" value="CGMP-DEPENDENT SERINE_THREONIN PROTEIN KINASE-RELATED"/>
    <property type="match status" value="1"/>
</dbReference>
<comment type="similarity">
    <text evidence="7">Belongs to the protein kinase superfamily.</text>
</comment>
<keyword evidence="12" id="KW-1185">Reference proteome</keyword>
<dbReference type="Gene3D" id="1.10.510.10">
    <property type="entry name" value="Transferase(Phosphotransferase) domain 1"/>
    <property type="match status" value="1"/>
</dbReference>
<dbReference type="AlphaFoldDB" id="A0ABD3WY94"/>
<comment type="caution">
    <text evidence="10">The sequence shown here is derived from an EMBL/GenBank/DDBJ whole genome shotgun (WGS) entry which is preliminary data.</text>
</comment>
<dbReference type="Proteomes" id="UP001634394">
    <property type="component" value="Unassembled WGS sequence"/>
</dbReference>
<evidence type="ECO:0000256" key="7">
    <source>
        <dbReference type="RuleBase" id="RU000304"/>
    </source>
</evidence>
<evidence type="ECO:0000256" key="6">
    <source>
        <dbReference type="PROSITE-ProRule" id="PRU10141"/>
    </source>
</evidence>
<dbReference type="PROSITE" id="PS51285">
    <property type="entry name" value="AGC_KINASE_CTER"/>
    <property type="match status" value="1"/>
</dbReference>
<keyword evidence="5 6" id="KW-0067">ATP-binding</keyword>
<evidence type="ECO:0000256" key="5">
    <source>
        <dbReference type="ARBA" id="ARBA00022840"/>
    </source>
</evidence>
<dbReference type="EMBL" id="JBJQND010000004">
    <property type="protein sequence ID" value="KAL3878945.1"/>
    <property type="molecule type" value="Genomic_DNA"/>
</dbReference>
<dbReference type="InterPro" id="IPR000961">
    <property type="entry name" value="AGC-kinase_C"/>
</dbReference>
<proteinExistence type="inferred from homology"/>